<comment type="caution">
    <text evidence="1">The sequence shown here is derived from an EMBL/GenBank/DDBJ whole genome shotgun (WGS) entry which is preliminary data.</text>
</comment>
<proteinExistence type="predicted"/>
<accession>A0A0W8E975</accession>
<evidence type="ECO:0000313" key="1">
    <source>
        <dbReference type="EMBL" id="KUG05152.1"/>
    </source>
</evidence>
<gene>
    <name evidence="1" type="ORF">ASZ90_017473</name>
</gene>
<dbReference type="AlphaFoldDB" id="A0A0W8E975"/>
<dbReference type="EMBL" id="LNQE01001829">
    <property type="protein sequence ID" value="KUG05152.1"/>
    <property type="molecule type" value="Genomic_DNA"/>
</dbReference>
<protein>
    <submittedName>
        <fullName evidence="1">Uncharacterized protein</fullName>
    </submittedName>
</protein>
<name>A0A0W8E975_9ZZZZ</name>
<reference evidence="1" key="1">
    <citation type="journal article" date="2015" name="Proc. Natl. Acad. Sci. U.S.A.">
        <title>Networks of energetic and metabolic interactions define dynamics in microbial communities.</title>
        <authorList>
            <person name="Embree M."/>
            <person name="Liu J.K."/>
            <person name="Al-Bassam M.M."/>
            <person name="Zengler K."/>
        </authorList>
    </citation>
    <scope>NUCLEOTIDE SEQUENCE</scope>
</reference>
<sequence>MSITFVNKKHNIMRKKLIYVMALNRMYNYQPSDGPEILWMENFDLLHRLFKSQIWVPFLKK</sequence>
<organism evidence="1">
    <name type="scientific">hydrocarbon metagenome</name>
    <dbReference type="NCBI Taxonomy" id="938273"/>
    <lineage>
        <taxon>unclassified sequences</taxon>
        <taxon>metagenomes</taxon>
        <taxon>ecological metagenomes</taxon>
    </lineage>
</organism>